<dbReference type="SMART" id="SM00418">
    <property type="entry name" value="HTH_ARSR"/>
    <property type="match status" value="1"/>
</dbReference>
<dbReference type="InterPro" id="IPR011991">
    <property type="entry name" value="ArsR-like_HTH"/>
</dbReference>
<dbReference type="InterPro" id="IPR036390">
    <property type="entry name" value="WH_DNA-bd_sf"/>
</dbReference>
<dbReference type="RefSeq" id="WP_088817690.1">
    <property type="nucleotide sequence ID" value="NZ_FYEZ01000001.1"/>
</dbReference>
<dbReference type="EMBL" id="FYEZ01000001">
    <property type="protein sequence ID" value="SNC62652.1"/>
    <property type="molecule type" value="Genomic_DNA"/>
</dbReference>
<dbReference type="Proteomes" id="UP000198122">
    <property type="component" value="Unassembled WGS sequence"/>
</dbReference>
<accession>A0A212T9F6</accession>
<evidence type="ECO:0000259" key="1">
    <source>
        <dbReference type="SMART" id="SM00418"/>
    </source>
</evidence>
<evidence type="ECO:0000313" key="2">
    <source>
        <dbReference type="EMBL" id="SNC62652.1"/>
    </source>
</evidence>
<feature type="domain" description="HTH arsR-type" evidence="1">
    <location>
        <begin position="10"/>
        <end position="92"/>
    </location>
</feature>
<reference evidence="2 3" key="1">
    <citation type="submission" date="2017-06" db="EMBL/GenBank/DDBJ databases">
        <authorList>
            <person name="Kim H.J."/>
            <person name="Triplett B.A."/>
        </authorList>
    </citation>
    <scope>NUCLEOTIDE SEQUENCE [LARGE SCALE GENOMIC DNA]</scope>
    <source>
        <strain evidence="2 3">DSM 22179</strain>
    </source>
</reference>
<proteinExistence type="predicted"/>
<dbReference type="CDD" id="cd00090">
    <property type="entry name" value="HTH_ARSR"/>
    <property type="match status" value="1"/>
</dbReference>
<gene>
    <name evidence="2" type="ORF">SAMN05445756_0741</name>
</gene>
<evidence type="ECO:0000313" key="3">
    <source>
        <dbReference type="Proteomes" id="UP000198122"/>
    </source>
</evidence>
<dbReference type="Pfam" id="PF12840">
    <property type="entry name" value="HTH_20"/>
    <property type="match status" value="1"/>
</dbReference>
<dbReference type="InterPro" id="IPR001845">
    <property type="entry name" value="HTH_ArsR_DNA-bd_dom"/>
</dbReference>
<dbReference type="SUPFAM" id="SSF46785">
    <property type="entry name" value="Winged helix' DNA-binding domain"/>
    <property type="match status" value="1"/>
</dbReference>
<keyword evidence="3" id="KW-1185">Reference proteome</keyword>
<protein>
    <submittedName>
        <fullName evidence="2">Transcriptional regulator, ArsR family</fullName>
    </submittedName>
</protein>
<sequence length="184" mass="19414">MTDERTTDPTALAHPVRARILAHLRSSGAATSAEVARALGTNTGVTSYHLRALGAAGFVTDSPGPGRRRVWEAVADPWQESARAEDDPEAAELGAWLEHDLVDLFAARAHRHLETREATPTPPGGTGAPDVTGLQEAGVLVSAEQAASLRAELDAVLARYRRVGQGTPGAQRMVAWTALLPVDS</sequence>
<dbReference type="Gene3D" id="1.10.10.10">
    <property type="entry name" value="Winged helix-like DNA-binding domain superfamily/Winged helix DNA-binding domain"/>
    <property type="match status" value="1"/>
</dbReference>
<dbReference type="GO" id="GO:0003700">
    <property type="term" value="F:DNA-binding transcription factor activity"/>
    <property type="evidence" value="ECO:0007669"/>
    <property type="project" value="InterPro"/>
</dbReference>
<dbReference type="AlphaFoldDB" id="A0A212T9F6"/>
<organism evidence="2 3">
    <name type="scientific">Kytococcus aerolatus</name>
    <dbReference type="NCBI Taxonomy" id="592308"/>
    <lineage>
        <taxon>Bacteria</taxon>
        <taxon>Bacillati</taxon>
        <taxon>Actinomycetota</taxon>
        <taxon>Actinomycetes</taxon>
        <taxon>Micrococcales</taxon>
        <taxon>Kytococcaceae</taxon>
        <taxon>Kytococcus</taxon>
    </lineage>
</organism>
<dbReference type="InterPro" id="IPR036388">
    <property type="entry name" value="WH-like_DNA-bd_sf"/>
</dbReference>
<dbReference type="OrthoDB" id="7945987at2"/>
<name>A0A212T9F6_9MICO</name>